<comment type="similarity">
    <text evidence="2 12">Belongs to the type III secretion exporter family.</text>
</comment>
<feature type="transmembrane region" description="Helical" evidence="12">
    <location>
        <begin position="100"/>
        <end position="125"/>
    </location>
</feature>
<dbReference type="AlphaFoldDB" id="A0A917RX87"/>
<dbReference type="Gene3D" id="6.10.250.2080">
    <property type="match status" value="1"/>
</dbReference>
<feature type="transmembrane region" description="Helical" evidence="12">
    <location>
        <begin position="194"/>
        <end position="219"/>
    </location>
</feature>
<keyword evidence="9 12" id="KW-1133">Transmembrane helix</keyword>
<dbReference type="InterPro" id="IPR006136">
    <property type="entry name" value="FlhB"/>
</dbReference>
<gene>
    <name evidence="12 13" type="primary">flhB</name>
    <name evidence="13" type="ORF">GCM10007968_04920</name>
</gene>
<evidence type="ECO:0000256" key="7">
    <source>
        <dbReference type="ARBA" id="ARBA00022795"/>
    </source>
</evidence>
<name>A0A917RX87_9BACL</name>
<reference evidence="13" key="2">
    <citation type="submission" date="2020-09" db="EMBL/GenBank/DDBJ databases">
        <authorList>
            <person name="Sun Q."/>
            <person name="Ohkuma M."/>
        </authorList>
    </citation>
    <scope>NUCLEOTIDE SEQUENCE</scope>
    <source>
        <strain evidence="13">JCM 15325</strain>
    </source>
</reference>
<dbReference type="InterPro" id="IPR029025">
    <property type="entry name" value="T3SS_substrate_exporter_C"/>
</dbReference>
<evidence type="ECO:0000256" key="8">
    <source>
        <dbReference type="ARBA" id="ARBA00022927"/>
    </source>
</evidence>
<dbReference type="PANTHER" id="PTHR30531">
    <property type="entry name" value="FLAGELLAR BIOSYNTHETIC PROTEIN FLHB"/>
    <property type="match status" value="1"/>
</dbReference>
<dbReference type="EMBL" id="BMOK01000002">
    <property type="protein sequence ID" value="GGL44020.1"/>
    <property type="molecule type" value="Genomic_DNA"/>
</dbReference>
<dbReference type="PRINTS" id="PR00950">
    <property type="entry name" value="TYPE3IMSPROT"/>
</dbReference>
<evidence type="ECO:0000256" key="2">
    <source>
        <dbReference type="ARBA" id="ARBA00010690"/>
    </source>
</evidence>
<dbReference type="GO" id="GO:0005886">
    <property type="term" value="C:plasma membrane"/>
    <property type="evidence" value="ECO:0007669"/>
    <property type="project" value="UniProtKB-SubCell"/>
</dbReference>
<feature type="transmembrane region" description="Helical" evidence="12">
    <location>
        <begin position="35"/>
        <end position="54"/>
    </location>
</feature>
<evidence type="ECO:0000313" key="13">
    <source>
        <dbReference type="EMBL" id="GGL44020.1"/>
    </source>
</evidence>
<accession>A0A917RX87</accession>
<comment type="subcellular location">
    <subcellularLocation>
        <location evidence="1">Cell membrane</location>
        <topology evidence="1">Multi-pass membrane protein</topology>
    </subcellularLocation>
</comment>
<dbReference type="Pfam" id="PF01312">
    <property type="entry name" value="Bac_export_2"/>
    <property type="match status" value="1"/>
</dbReference>
<keyword evidence="11 12" id="KW-1006">Bacterial flagellum protein export</keyword>
<keyword evidence="14" id="KW-1185">Reference proteome</keyword>
<evidence type="ECO:0000256" key="10">
    <source>
        <dbReference type="ARBA" id="ARBA00023136"/>
    </source>
</evidence>
<comment type="function">
    <text evidence="12">Required for formation of the rod structure in the basal body of the flagellar apparatus. Together with FliI and FliH, may constitute the export apparatus of flagellin.</text>
</comment>
<evidence type="ECO:0000256" key="3">
    <source>
        <dbReference type="ARBA" id="ARBA00021622"/>
    </source>
</evidence>
<evidence type="ECO:0000256" key="11">
    <source>
        <dbReference type="ARBA" id="ARBA00023225"/>
    </source>
</evidence>
<evidence type="ECO:0000256" key="6">
    <source>
        <dbReference type="ARBA" id="ARBA00022692"/>
    </source>
</evidence>
<reference evidence="13" key="1">
    <citation type="journal article" date="2014" name="Int. J. Syst. Evol. Microbiol.">
        <title>Complete genome sequence of Corynebacterium casei LMG S-19264T (=DSM 44701T), isolated from a smear-ripened cheese.</title>
        <authorList>
            <consortium name="US DOE Joint Genome Institute (JGI-PGF)"/>
            <person name="Walter F."/>
            <person name="Albersmeier A."/>
            <person name="Kalinowski J."/>
            <person name="Ruckert C."/>
        </authorList>
    </citation>
    <scope>NUCLEOTIDE SEQUENCE</scope>
    <source>
        <strain evidence="13">JCM 15325</strain>
    </source>
</reference>
<dbReference type="GO" id="GO:0009306">
    <property type="term" value="P:protein secretion"/>
    <property type="evidence" value="ECO:0007669"/>
    <property type="project" value="InterPro"/>
</dbReference>
<feature type="transmembrane region" description="Helical" evidence="12">
    <location>
        <begin position="146"/>
        <end position="174"/>
    </location>
</feature>
<dbReference type="SUPFAM" id="SSF160544">
    <property type="entry name" value="EscU C-terminal domain-like"/>
    <property type="match status" value="1"/>
</dbReference>
<keyword evidence="13" id="KW-0966">Cell projection</keyword>
<dbReference type="PANTHER" id="PTHR30531:SF12">
    <property type="entry name" value="FLAGELLAR BIOSYNTHETIC PROTEIN FLHB"/>
    <property type="match status" value="1"/>
</dbReference>
<dbReference type="Proteomes" id="UP000654670">
    <property type="component" value="Unassembled WGS sequence"/>
</dbReference>
<keyword evidence="4 12" id="KW-0813">Transport</keyword>
<keyword evidence="13" id="KW-0282">Flagellum</keyword>
<keyword evidence="7 12" id="KW-1005">Bacterial flagellum biogenesis</keyword>
<dbReference type="NCBIfam" id="TIGR00328">
    <property type="entry name" value="flhB"/>
    <property type="match status" value="1"/>
</dbReference>
<evidence type="ECO:0000256" key="5">
    <source>
        <dbReference type="ARBA" id="ARBA00022475"/>
    </source>
</evidence>
<dbReference type="GO" id="GO:0044780">
    <property type="term" value="P:bacterial-type flagellum assembly"/>
    <property type="evidence" value="ECO:0007669"/>
    <property type="project" value="InterPro"/>
</dbReference>
<evidence type="ECO:0000256" key="4">
    <source>
        <dbReference type="ARBA" id="ARBA00022448"/>
    </source>
</evidence>
<evidence type="ECO:0000256" key="12">
    <source>
        <dbReference type="RuleBase" id="RU364091"/>
    </source>
</evidence>
<evidence type="ECO:0000256" key="9">
    <source>
        <dbReference type="ARBA" id="ARBA00022989"/>
    </source>
</evidence>
<keyword evidence="13" id="KW-0969">Cilium</keyword>
<dbReference type="FunFam" id="3.40.1690.10:FF:000001">
    <property type="entry name" value="Flagellar biosynthetic protein FlhB"/>
    <property type="match status" value="1"/>
</dbReference>
<comment type="caution">
    <text evidence="13">The sequence shown here is derived from an EMBL/GenBank/DDBJ whole genome shotgun (WGS) entry which is preliminary data.</text>
</comment>
<keyword evidence="8 12" id="KW-0653">Protein transport</keyword>
<evidence type="ECO:0000313" key="14">
    <source>
        <dbReference type="Proteomes" id="UP000654670"/>
    </source>
</evidence>
<evidence type="ECO:0000256" key="1">
    <source>
        <dbReference type="ARBA" id="ARBA00004651"/>
    </source>
</evidence>
<dbReference type="Gene3D" id="3.40.1690.10">
    <property type="entry name" value="secretion proteins EscU"/>
    <property type="match status" value="1"/>
</dbReference>
<keyword evidence="5 12" id="KW-1003">Cell membrane</keyword>
<keyword evidence="10 12" id="KW-0472">Membrane</keyword>
<keyword evidence="6 12" id="KW-0812">Transmembrane</keyword>
<dbReference type="RefSeq" id="WP_188801496.1">
    <property type="nucleotide sequence ID" value="NZ_BMOK01000002.1"/>
</dbReference>
<sequence length="370" mass="41793">MELSHYPVDLQYFAGEKTEKATPHKREESRKKGQVFKSADLSTAVSLLAFFLYFRMAGGTVGQKLSELMTNIYSNKLHTDLTENNVHQLFSDITLQSLSMLLPILILTLAIGIAGQLFQVGFLFHPELILFKPERMNPLSGLKRIYSLRAIIELLKSILKISFIGLVAFSVIWINRVPISESAGKSIGDGLGTMAKIVLDMGMAASLALILLSLLDYLFQKYDYEKNMRMSKQDIKDEYKEMEGDPQIKAKIRERQKQMAMRRMMQDLPHADVVITNPTHFAVALQYDAEKMSAPKVIAKGSDHLAFKIKEVARKHGITIIEKKPLARALYHQLEIGDVVPEEFFQAVAEILAYVYRLKGKAGKRRGGEQ</sequence>
<protein>
    <recommendedName>
        <fullName evidence="3 12">Flagellar biosynthetic protein FlhB</fullName>
    </recommendedName>
</protein>
<dbReference type="InterPro" id="IPR006135">
    <property type="entry name" value="T3SS_substrate_exporter"/>
</dbReference>
<proteinExistence type="inferred from homology"/>
<organism evidence="13 14">
    <name type="scientific">Sporolactobacillus putidus</name>
    <dbReference type="NCBI Taxonomy" id="492735"/>
    <lineage>
        <taxon>Bacteria</taxon>
        <taxon>Bacillati</taxon>
        <taxon>Bacillota</taxon>
        <taxon>Bacilli</taxon>
        <taxon>Bacillales</taxon>
        <taxon>Sporolactobacillaceae</taxon>
        <taxon>Sporolactobacillus</taxon>
    </lineage>
</organism>